<name>E0UJN7_GLOV7</name>
<sequence>MAIDVIVSALIAGAAKPAGEVAGDLYKALKDFIKKKLESKGKADAGYLLDKLEKKPEAVKELLKDELVEAEVDKDEEIIKKAQELLQQLKPQETPGGNINIEGGVKGVAGYNISGSTINQGDIS</sequence>
<gene>
    <name evidence="1" type="ordered locus">Cyan7822_0232</name>
</gene>
<proteinExistence type="predicted"/>
<protein>
    <submittedName>
        <fullName evidence="1">Uncharacterized protein</fullName>
    </submittedName>
</protein>
<keyword evidence="2" id="KW-1185">Reference proteome</keyword>
<evidence type="ECO:0000313" key="2">
    <source>
        <dbReference type="Proteomes" id="UP000008206"/>
    </source>
</evidence>
<dbReference type="RefSeq" id="WP_013320391.1">
    <property type="nucleotide sequence ID" value="NC_014501.1"/>
</dbReference>
<dbReference type="AlphaFoldDB" id="E0UJN7"/>
<reference evidence="2" key="1">
    <citation type="journal article" date="2011" name="MBio">
        <title>Novel metabolic attributes of the genus Cyanothece, comprising a group of unicellular nitrogen-fixing Cyanobacteria.</title>
        <authorList>
            <person name="Bandyopadhyay A."/>
            <person name="Elvitigala T."/>
            <person name="Welsh E."/>
            <person name="Stockel J."/>
            <person name="Liberton M."/>
            <person name="Min H."/>
            <person name="Sherman L.A."/>
            <person name="Pakrasi H.B."/>
        </authorList>
    </citation>
    <scope>NUCLEOTIDE SEQUENCE [LARGE SCALE GENOMIC DNA]</scope>
    <source>
        <strain evidence="2">PCC 7822</strain>
    </source>
</reference>
<dbReference type="Proteomes" id="UP000008206">
    <property type="component" value="Chromosome"/>
</dbReference>
<evidence type="ECO:0000313" key="1">
    <source>
        <dbReference type="EMBL" id="ADN12281.1"/>
    </source>
</evidence>
<dbReference type="EMBL" id="CP002198">
    <property type="protein sequence ID" value="ADN12281.1"/>
    <property type="molecule type" value="Genomic_DNA"/>
</dbReference>
<accession>E0UJN7</accession>
<dbReference type="STRING" id="497965.Cyan7822_0232"/>
<dbReference type="KEGG" id="cyj:Cyan7822_0232"/>
<dbReference type="eggNOG" id="ENOG5032R8C">
    <property type="taxonomic scope" value="Bacteria"/>
</dbReference>
<dbReference type="HOGENOM" id="CLU_145363_0_0_3"/>
<organism evidence="1 2">
    <name type="scientific">Gloeothece verrucosa (strain PCC 7822)</name>
    <name type="common">Cyanothece sp. (strain PCC 7822)</name>
    <dbReference type="NCBI Taxonomy" id="497965"/>
    <lineage>
        <taxon>Bacteria</taxon>
        <taxon>Bacillati</taxon>
        <taxon>Cyanobacteriota</taxon>
        <taxon>Cyanophyceae</taxon>
        <taxon>Oscillatoriophycideae</taxon>
        <taxon>Chroococcales</taxon>
        <taxon>Aphanothecaceae</taxon>
        <taxon>Gloeothece</taxon>
        <taxon>Gloeothece verrucosa</taxon>
    </lineage>
</organism>